<dbReference type="InterPro" id="IPR023158">
    <property type="entry name" value="YerB-like_sf"/>
</dbReference>
<dbReference type="InterPro" id="IPR021416">
    <property type="entry name" value="DUF3048_N"/>
</dbReference>
<feature type="region of interest" description="Disordered" evidence="1">
    <location>
        <begin position="145"/>
        <end position="176"/>
    </location>
</feature>
<keyword evidence="4" id="KW-1185">Reference proteome</keyword>
<dbReference type="Gene3D" id="3.50.90.10">
    <property type="entry name" value="YerB-like"/>
    <property type="match status" value="1"/>
</dbReference>
<evidence type="ECO:0000313" key="4">
    <source>
        <dbReference type="Proteomes" id="UP001157109"/>
    </source>
</evidence>
<evidence type="ECO:0000313" key="3">
    <source>
        <dbReference type="EMBL" id="GMA20689.1"/>
    </source>
</evidence>
<dbReference type="SUPFAM" id="SSF159774">
    <property type="entry name" value="YerB-like"/>
    <property type="match status" value="1"/>
</dbReference>
<organism evidence="3 4">
    <name type="scientific">Arsenicicoccus piscis</name>
    <dbReference type="NCBI Taxonomy" id="673954"/>
    <lineage>
        <taxon>Bacteria</taxon>
        <taxon>Bacillati</taxon>
        <taxon>Actinomycetota</taxon>
        <taxon>Actinomycetes</taxon>
        <taxon>Micrococcales</taxon>
        <taxon>Intrasporangiaceae</taxon>
        <taxon>Arsenicicoccus</taxon>
    </lineage>
</organism>
<evidence type="ECO:0000259" key="2">
    <source>
        <dbReference type="Pfam" id="PF11258"/>
    </source>
</evidence>
<name>A0ABQ6HT24_9MICO</name>
<dbReference type="EMBL" id="BSUJ01000001">
    <property type="protein sequence ID" value="GMA20689.1"/>
    <property type="molecule type" value="Genomic_DNA"/>
</dbReference>
<protein>
    <recommendedName>
        <fullName evidence="2">DUF3048 domain-containing protein</fullName>
    </recommendedName>
</protein>
<accession>A0ABQ6HT24</accession>
<gene>
    <name evidence="3" type="ORF">GCM10025862_27100</name>
</gene>
<feature type="domain" description="DUF3048" evidence="2">
    <location>
        <begin position="16"/>
        <end position="142"/>
    </location>
</feature>
<reference evidence="4" key="1">
    <citation type="journal article" date="2019" name="Int. J. Syst. Evol. Microbiol.">
        <title>The Global Catalogue of Microorganisms (GCM) 10K type strain sequencing project: providing services to taxonomists for standard genome sequencing and annotation.</title>
        <authorList>
            <consortium name="The Broad Institute Genomics Platform"/>
            <consortium name="The Broad Institute Genome Sequencing Center for Infectious Disease"/>
            <person name="Wu L."/>
            <person name="Ma J."/>
        </authorList>
    </citation>
    <scope>NUCLEOTIDE SEQUENCE [LARGE SCALE GENOMIC DNA]</scope>
    <source>
        <strain evidence="4">NBRC 105830</strain>
    </source>
</reference>
<proteinExistence type="predicted"/>
<evidence type="ECO:0000256" key="1">
    <source>
        <dbReference type="SAM" id="MobiDB-lite"/>
    </source>
</evidence>
<comment type="caution">
    <text evidence="3">The sequence shown here is derived from an EMBL/GenBank/DDBJ whole genome shotgun (WGS) entry which is preliminary data.</text>
</comment>
<dbReference type="Pfam" id="PF11258">
    <property type="entry name" value="DUF3048"/>
    <property type="match status" value="1"/>
</dbReference>
<feature type="compositionally biased region" description="Basic residues" evidence="1">
    <location>
        <begin position="163"/>
        <end position="176"/>
    </location>
</feature>
<dbReference type="Proteomes" id="UP001157109">
    <property type="component" value="Unassembled WGS sequence"/>
</dbReference>
<sequence>MAPVPVNPLTGQGPVPSGPVVAVKIDDTASSRPSRGVDRADVIYVEEVEGGLTRMIGVFTTYPTVRSVRSMRPMDAELLWNYGNLVYVATGGGGSGPATLAGSPFSRVIMDDGAAGFARDRSHPAPYNVNADLQLIASRTKGLGRTMSDSLGRQAIPEWPRHQPTRRCRRGSATRR</sequence>